<dbReference type="NCBIfam" id="TIGR02453">
    <property type="entry name" value="TIGR02453 family protein"/>
    <property type="match status" value="1"/>
</dbReference>
<dbReference type="AlphaFoldDB" id="A0A6J7CRL6"/>
<accession>A0A6J7CRL6</accession>
<dbReference type="PANTHER" id="PTHR36452:SF1">
    <property type="entry name" value="DUF2461 DOMAIN-CONTAINING PROTEIN"/>
    <property type="match status" value="1"/>
</dbReference>
<name>A0A6J7CRL6_9ZZZZ</name>
<proteinExistence type="predicted"/>
<gene>
    <name evidence="1" type="ORF">UFOPK3402_00137</name>
</gene>
<reference evidence="1" key="1">
    <citation type="submission" date="2020-05" db="EMBL/GenBank/DDBJ databases">
        <authorList>
            <person name="Chiriac C."/>
            <person name="Salcher M."/>
            <person name="Ghai R."/>
            <person name="Kavagutti S V."/>
        </authorList>
    </citation>
    <scope>NUCLEOTIDE SEQUENCE</scope>
</reference>
<dbReference type="Pfam" id="PF09365">
    <property type="entry name" value="DUF2461"/>
    <property type="match status" value="1"/>
</dbReference>
<dbReference type="InterPro" id="IPR015996">
    <property type="entry name" value="UCP028451"/>
</dbReference>
<protein>
    <submittedName>
        <fullName evidence="1">Unannotated protein</fullName>
    </submittedName>
</protein>
<organism evidence="1">
    <name type="scientific">freshwater metagenome</name>
    <dbReference type="NCBI Taxonomy" id="449393"/>
    <lineage>
        <taxon>unclassified sequences</taxon>
        <taxon>metagenomes</taxon>
        <taxon>ecological metagenomes</taxon>
    </lineage>
</organism>
<dbReference type="EMBL" id="CAFBLS010000009">
    <property type="protein sequence ID" value="CAB4859595.1"/>
    <property type="molecule type" value="Genomic_DNA"/>
</dbReference>
<sequence>MADSANGFSGFASEAFEFYETLADNNTRAWWADHKADYEHLVRGPLTALLAELAEEFGTAHIYRPYRDARFSADKTPLKDHQGAVVQLEDAIAYYVQVSAKGLLVGAGWYSPQGDQMRRYRDSVDGPVGAELERILGGLSNRFEIDGRPLKTKPRGYDTDNPRIDLLRYRMLIASCAYPVEPWLGTRKALTTVRADWRAVRPLAEWLADHVGPGQDPADDA</sequence>
<dbReference type="PANTHER" id="PTHR36452">
    <property type="entry name" value="CHROMOSOME 12, WHOLE GENOME SHOTGUN SEQUENCE"/>
    <property type="match status" value="1"/>
</dbReference>
<dbReference type="InterPro" id="IPR012808">
    <property type="entry name" value="CHP02453"/>
</dbReference>
<dbReference type="PIRSF" id="PIRSF028451">
    <property type="entry name" value="UCP028451"/>
    <property type="match status" value="1"/>
</dbReference>
<evidence type="ECO:0000313" key="1">
    <source>
        <dbReference type="EMBL" id="CAB4859595.1"/>
    </source>
</evidence>